<organism evidence="1 2">
    <name type="scientific">Daphnia magna</name>
    <dbReference type="NCBI Taxonomy" id="35525"/>
    <lineage>
        <taxon>Eukaryota</taxon>
        <taxon>Metazoa</taxon>
        <taxon>Ecdysozoa</taxon>
        <taxon>Arthropoda</taxon>
        <taxon>Crustacea</taxon>
        <taxon>Branchiopoda</taxon>
        <taxon>Diplostraca</taxon>
        <taxon>Cladocera</taxon>
        <taxon>Anomopoda</taxon>
        <taxon>Daphniidae</taxon>
        <taxon>Daphnia</taxon>
    </lineage>
</organism>
<gene>
    <name evidence="1" type="ORF">OUZ56_005099</name>
</gene>
<dbReference type="EMBL" id="JAOYFB010000001">
    <property type="protein sequence ID" value="KAK4003328.1"/>
    <property type="molecule type" value="Genomic_DNA"/>
</dbReference>
<evidence type="ECO:0000313" key="2">
    <source>
        <dbReference type="Proteomes" id="UP001234178"/>
    </source>
</evidence>
<accession>A0ABQ9YRT9</accession>
<keyword evidence="2" id="KW-1185">Reference proteome</keyword>
<proteinExistence type="predicted"/>
<reference evidence="1 2" key="1">
    <citation type="journal article" date="2023" name="Nucleic Acids Res.">
        <title>The hologenome of Daphnia magna reveals possible DNA methylation and microbiome-mediated evolution of the host genome.</title>
        <authorList>
            <person name="Chaturvedi A."/>
            <person name="Li X."/>
            <person name="Dhandapani V."/>
            <person name="Marshall H."/>
            <person name="Kissane S."/>
            <person name="Cuenca-Cambronero M."/>
            <person name="Asole G."/>
            <person name="Calvet F."/>
            <person name="Ruiz-Romero M."/>
            <person name="Marangio P."/>
            <person name="Guigo R."/>
            <person name="Rago D."/>
            <person name="Mirbahai L."/>
            <person name="Eastwood N."/>
            <person name="Colbourne J.K."/>
            <person name="Zhou J."/>
            <person name="Mallon E."/>
            <person name="Orsini L."/>
        </authorList>
    </citation>
    <scope>NUCLEOTIDE SEQUENCE [LARGE SCALE GENOMIC DNA]</scope>
    <source>
        <strain evidence="1">LRV0_1</strain>
    </source>
</reference>
<evidence type="ECO:0000313" key="1">
    <source>
        <dbReference type="EMBL" id="KAK4003328.1"/>
    </source>
</evidence>
<name>A0ABQ9YRT9_9CRUS</name>
<comment type="caution">
    <text evidence="1">The sequence shown here is derived from an EMBL/GenBank/DDBJ whole genome shotgun (WGS) entry which is preliminary data.</text>
</comment>
<sequence>MWTGTADCGQEKLRTFTSGLSPADWPKIFDSSPQFLHRAAVRSFSTGQLSAVRVLYGDTAFHIDMSICYGKAENRLKFNIGYGHEVRRYQSAVYPARCALSIAPCESQQFLLSVVRSPRPHFILAPFPRWTSCKNAYDRTAPQLYSVILTNY</sequence>
<protein>
    <submittedName>
        <fullName evidence="1">Uncharacterized protein</fullName>
    </submittedName>
</protein>
<dbReference type="Proteomes" id="UP001234178">
    <property type="component" value="Unassembled WGS sequence"/>
</dbReference>